<protein>
    <submittedName>
        <fullName evidence="1">HYDIN protein</fullName>
    </submittedName>
</protein>
<dbReference type="GO" id="GO:0005930">
    <property type="term" value="C:axoneme"/>
    <property type="evidence" value="ECO:0007669"/>
    <property type="project" value="TreeGrafter"/>
</dbReference>
<feature type="non-terminal residue" evidence="1">
    <location>
        <position position="1"/>
    </location>
</feature>
<dbReference type="GO" id="GO:0003341">
    <property type="term" value="P:cilium movement"/>
    <property type="evidence" value="ECO:0007669"/>
    <property type="project" value="TreeGrafter"/>
</dbReference>
<proteinExistence type="predicted"/>
<reference evidence="1 2" key="1">
    <citation type="submission" date="2019-09" db="EMBL/GenBank/DDBJ databases">
        <title>Bird 10,000 Genomes (B10K) Project - Family phase.</title>
        <authorList>
            <person name="Zhang G."/>
        </authorList>
    </citation>
    <scope>NUCLEOTIDE SEQUENCE [LARGE SCALE GENOMIC DNA]</scope>
    <source>
        <strain evidence="1">B10K-DU-002-25</strain>
        <tissue evidence="1">Muscle</tissue>
    </source>
</reference>
<organism evidence="1 2">
    <name type="scientific">Sitta europaea</name>
    <name type="common">Eurasian nuthatch</name>
    <dbReference type="NCBI Taxonomy" id="50251"/>
    <lineage>
        <taxon>Eukaryota</taxon>
        <taxon>Metazoa</taxon>
        <taxon>Chordata</taxon>
        <taxon>Craniata</taxon>
        <taxon>Vertebrata</taxon>
        <taxon>Euteleostomi</taxon>
        <taxon>Archelosauria</taxon>
        <taxon>Archosauria</taxon>
        <taxon>Dinosauria</taxon>
        <taxon>Saurischia</taxon>
        <taxon>Theropoda</taxon>
        <taxon>Coelurosauria</taxon>
        <taxon>Aves</taxon>
        <taxon>Neognathae</taxon>
        <taxon>Neoaves</taxon>
        <taxon>Telluraves</taxon>
        <taxon>Australaves</taxon>
        <taxon>Passeriformes</taxon>
        <taxon>Sittidae</taxon>
        <taxon>Sitta</taxon>
    </lineage>
</organism>
<dbReference type="PANTHER" id="PTHR23053">
    <property type="entry name" value="DLEC1 DELETED IN LUNG AND ESOPHAGEAL CANCER 1"/>
    <property type="match status" value="1"/>
</dbReference>
<dbReference type="AlphaFoldDB" id="A0A7L1VJY8"/>
<sequence length="122" mass="13637">TLEVCFESAHQPQGDVDVLLPIEVPQLLGQATGWAQQQISPAPATEFSVLLQVTNGPTYNIHLHATVSELSLSPSKDTLEFSGILVGQCQVETIRLYNWYQVPCKWFLTAIKPVMKVKHRQH</sequence>
<keyword evidence="2" id="KW-1185">Reference proteome</keyword>
<dbReference type="PANTHER" id="PTHR23053:SF0">
    <property type="entry name" value="HYDROCEPHALUS-INDUCING PROTEIN HOMOLOG"/>
    <property type="match status" value="1"/>
</dbReference>
<dbReference type="GO" id="GO:1904158">
    <property type="term" value="P:axonemal central apparatus assembly"/>
    <property type="evidence" value="ECO:0007669"/>
    <property type="project" value="TreeGrafter"/>
</dbReference>
<accession>A0A7L1VJY8</accession>
<feature type="non-terminal residue" evidence="1">
    <location>
        <position position="122"/>
    </location>
</feature>
<evidence type="ECO:0000313" key="2">
    <source>
        <dbReference type="Proteomes" id="UP000583915"/>
    </source>
</evidence>
<evidence type="ECO:0000313" key="1">
    <source>
        <dbReference type="EMBL" id="NXO85670.1"/>
    </source>
</evidence>
<comment type="caution">
    <text evidence="1">The sequence shown here is derived from an EMBL/GenBank/DDBJ whole genome shotgun (WGS) entry which is preliminary data.</text>
</comment>
<dbReference type="InterPro" id="IPR033305">
    <property type="entry name" value="Hydin-like"/>
</dbReference>
<dbReference type="EMBL" id="VXBS01008733">
    <property type="protein sequence ID" value="NXO85670.1"/>
    <property type="molecule type" value="Genomic_DNA"/>
</dbReference>
<name>A0A7L1VJY8_SITEU</name>
<gene>
    <name evidence="1" type="primary">Hydin_2</name>
    <name evidence="1" type="ORF">SITEUR_R14919</name>
</gene>
<dbReference type="Proteomes" id="UP000583915">
    <property type="component" value="Unassembled WGS sequence"/>
</dbReference>